<dbReference type="Pfam" id="PF08308">
    <property type="entry name" value="PEGA"/>
    <property type="match status" value="1"/>
</dbReference>
<proteinExistence type="predicted"/>
<dbReference type="AlphaFoldDB" id="A0A1F7UPU0"/>
<accession>A0A1F7UPU0</accession>
<feature type="domain" description="PEGA" evidence="2">
    <location>
        <begin position="44"/>
        <end position="106"/>
    </location>
</feature>
<dbReference type="InterPro" id="IPR011042">
    <property type="entry name" value="6-blade_b-propeller_TolB-like"/>
</dbReference>
<evidence type="ECO:0000313" key="4">
    <source>
        <dbReference type="Proteomes" id="UP000176846"/>
    </source>
</evidence>
<keyword evidence="1" id="KW-0812">Transmembrane</keyword>
<dbReference type="InterPro" id="IPR013229">
    <property type="entry name" value="PEGA"/>
</dbReference>
<gene>
    <name evidence="3" type="ORF">A2936_02710</name>
</gene>
<protein>
    <recommendedName>
        <fullName evidence="2">PEGA domain-containing protein</fullName>
    </recommendedName>
</protein>
<keyword evidence="1" id="KW-0472">Membrane</keyword>
<feature type="transmembrane region" description="Helical" evidence="1">
    <location>
        <begin position="7"/>
        <end position="27"/>
    </location>
</feature>
<keyword evidence="1" id="KW-1133">Transmembrane helix</keyword>
<evidence type="ECO:0000313" key="3">
    <source>
        <dbReference type="EMBL" id="OGL80255.1"/>
    </source>
</evidence>
<name>A0A1F7UPU0_9BACT</name>
<sequence>MTLRARRIVYSLFIAAFIVTAPLVIIYTQGYRYNLKHQRLEPTGTLVLSTIPKGATISLNGQVIKFLTPKTLQAVLPGTYTIRLSKDSYKTWEKRLKVKAGEAIFVSNVRLWRETMPKRLSQAIYQIFSPNPDTTAILLTTWSANKEQLLLFDKLSGKPPTVIAERPMRNPSDQIIWSAQATRALVAGPDETAIVELNQNPSWQSLSSFVPKTISDFRWDPEYDDLLYGSDGASVYRLDLSSKKITPLVPLTNVKQSKQTLTGYWIENNTLYELIQRDDDHSILRSTPLLTTNSGREMILPTNYPYKLLDQKDDLIALIDSAKTMSLWRLAGESLLPVFSAPNVKQAIFLKTTGDLLYSSPFELWTYSPKTGAQTLLTRIAAEVDQAAWFPDGSHVIFASNHAVFFLERDERDIRNQWMMMPFQDLVGYAVSQDGKEMYFAGTIGSDSGLWRLDL</sequence>
<evidence type="ECO:0000259" key="2">
    <source>
        <dbReference type="Pfam" id="PF08308"/>
    </source>
</evidence>
<reference evidence="3 4" key="1">
    <citation type="journal article" date="2016" name="Nat. Commun.">
        <title>Thousands of microbial genomes shed light on interconnected biogeochemical processes in an aquifer system.</title>
        <authorList>
            <person name="Anantharaman K."/>
            <person name="Brown C.T."/>
            <person name="Hug L.A."/>
            <person name="Sharon I."/>
            <person name="Castelle C.J."/>
            <person name="Probst A.J."/>
            <person name="Thomas B.C."/>
            <person name="Singh A."/>
            <person name="Wilkins M.J."/>
            <person name="Karaoz U."/>
            <person name="Brodie E.L."/>
            <person name="Williams K.H."/>
            <person name="Hubbard S.S."/>
            <person name="Banfield J.F."/>
        </authorList>
    </citation>
    <scope>NUCLEOTIDE SEQUENCE [LARGE SCALE GENOMIC DNA]</scope>
</reference>
<dbReference type="Gene3D" id="2.120.10.30">
    <property type="entry name" value="TolB, C-terminal domain"/>
    <property type="match status" value="1"/>
</dbReference>
<comment type="caution">
    <text evidence="3">The sequence shown here is derived from an EMBL/GenBank/DDBJ whole genome shotgun (WGS) entry which is preliminary data.</text>
</comment>
<dbReference type="Proteomes" id="UP000176846">
    <property type="component" value="Unassembled WGS sequence"/>
</dbReference>
<dbReference type="SUPFAM" id="SSF82171">
    <property type="entry name" value="DPP6 N-terminal domain-like"/>
    <property type="match status" value="1"/>
</dbReference>
<dbReference type="EMBL" id="MGEK01000039">
    <property type="protein sequence ID" value="OGL80255.1"/>
    <property type="molecule type" value="Genomic_DNA"/>
</dbReference>
<organism evidence="3 4">
    <name type="scientific">Candidatus Uhrbacteria bacterium RIFCSPLOWO2_01_FULL_47_25</name>
    <dbReference type="NCBI Taxonomy" id="1802402"/>
    <lineage>
        <taxon>Bacteria</taxon>
        <taxon>Candidatus Uhriibacteriota</taxon>
    </lineage>
</organism>
<evidence type="ECO:0000256" key="1">
    <source>
        <dbReference type="SAM" id="Phobius"/>
    </source>
</evidence>